<dbReference type="RefSeq" id="WP_076124201.1">
    <property type="nucleotide sequence ID" value="NZ_MPTF01000002.1"/>
</dbReference>
<comment type="caution">
    <text evidence="1">The sequence shown here is derived from an EMBL/GenBank/DDBJ whole genome shotgun (WGS) entry which is preliminary data.</text>
</comment>
<keyword evidence="2" id="KW-1185">Reference proteome</keyword>
<evidence type="ECO:0008006" key="3">
    <source>
        <dbReference type="Google" id="ProtNLM"/>
    </source>
</evidence>
<dbReference type="Proteomes" id="UP000187158">
    <property type="component" value="Unassembled WGS sequence"/>
</dbReference>
<organism evidence="1 2">
    <name type="scientific">Paenibacillus odorifer</name>
    <dbReference type="NCBI Taxonomy" id="189426"/>
    <lineage>
        <taxon>Bacteria</taxon>
        <taxon>Bacillati</taxon>
        <taxon>Bacillota</taxon>
        <taxon>Bacilli</taxon>
        <taxon>Bacillales</taxon>
        <taxon>Paenibacillaceae</taxon>
        <taxon>Paenibacillus</taxon>
    </lineage>
</organism>
<dbReference type="EMBL" id="MPVP01000279">
    <property type="protein sequence ID" value="OMD17616.1"/>
    <property type="molecule type" value="Genomic_DNA"/>
</dbReference>
<dbReference type="PROSITE" id="PS51257">
    <property type="entry name" value="PROKAR_LIPOPROTEIN"/>
    <property type="match status" value="1"/>
</dbReference>
<evidence type="ECO:0000313" key="1">
    <source>
        <dbReference type="EMBL" id="OMD17616.1"/>
    </source>
</evidence>
<evidence type="ECO:0000313" key="2">
    <source>
        <dbReference type="Proteomes" id="UP000187158"/>
    </source>
</evidence>
<sequence length="132" mass="15327">MKKNALVIMLISLITLIFIAACNGNQKKDDFLTPYLTQENKSFSILILSENDRFFEQTKELEDIYKENMTCISKAGVIKKDSKEGDRLKEDLKINTYPSYILLDNKKVLLISENIEQFKTESKQIIEEILNK</sequence>
<proteinExistence type="predicted"/>
<protein>
    <recommendedName>
        <fullName evidence="3">DUF4358 domain-containing protein</fullName>
    </recommendedName>
</protein>
<reference evidence="1 2" key="1">
    <citation type="submission" date="2016-11" db="EMBL/GenBank/DDBJ databases">
        <title>Paenibacillus species isolates.</title>
        <authorList>
            <person name="Beno S.M."/>
        </authorList>
    </citation>
    <scope>NUCLEOTIDE SEQUENCE [LARGE SCALE GENOMIC DNA]</scope>
    <source>
        <strain evidence="1 2">FSL H7-0433</strain>
    </source>
</reference>
<name>A0ABX3GG07_9BACL</name>
<accession>A0ABX3GG07</accession>
<gene>
    <name evidence="1" type="ORF">BSO21_27010</name>
</gene>